<keyword evidence="2" id="KW-1185">Reference proteome</keyword>
<name>A0ACA9USZ3_BIOOC</name>
<evidence type="ECO:0000313" key="1">
    <source>
        <dbReference type="EMBL" id="CAG9955448.1"/>
    </source>
</evidence>
<organism evidence="1 2">
    <name type="scientific">Clonostachys rosea f. rosea IK726</name>
    <dbReference type="NCBI Taxonomy" id="1349383"/>
    <lineage>
        <taxon>Eukaryota</taxon>
        <taxon>Fungi</taxon>
        <taxon>Dikarya</taxon>
        <taxon>Ascomycota</taxon>
        <taxon>Pezizomycotina</taxon>
        <taxon>Sordariomycetes</taxon>
        <taxon>Hypocreomycetidae</taxon>
        <taxon>Hypocreales</taxon>
        <taxon>Bionectriaceae</taxon>
        <taxon>Clonostachys</taxon>
    </lineage>
</organism>
<protein>
    <submittedName>
        <fullName evidence="1">Uncharacterized protein</fullName>
    </submittedName>
</protein>
<sequence length="114" mass="12107">MVAAELWPPILHADTPPPCDGEALLGPGASQDTTIVIPEDSDAEDDGYGEKIPTVRSHTQQLQPASQSILTAWAPKQLNRGGCRNHYGNYATESQVGVEGDAVRVYGSHLDPSA</sequence>
<proteinExistence type="predicted"/>
<reference evidence="1" key="1">
    <citation type="submission" date="2020-04" db="EMBL/GenBank/DDBJ databases">
        <authorList>
            <person name="Broberg M."/>
        </authorList>
    </citation>
    <scope>NUCLEOTIDE SEQUENCE</scope>
</reference>
<dbReference type="Proteomes" id="UP000836387">
    <property type="component" value="Unassembled WGS sequence"/>
</dbReference>
<reference evidence="1" key="2">
    <citation type="submission" date="2021-10" db="EMBL/GenBank/DDBJ databases">
        <authorList>
            <person name="Piombo E."/>
        </authorList>
    </citation>
    <scope>NUCLEOTIDE SEQUENCE</scope>
</reference>
<dbReference type="EMBL" id="CADEHS020000589">
    <property type="protein sequence ID" value="CAG9955448.1"/>
    <property type="molecule type" value="Genomic_DNA"/>
</dbReference>
<evidence type="ECO:0000313" key="2">
    <source>
        <dbReference type="Proteomes" id="UP000836387"/>
    </source>
</evidence>
<comment type="caution">
    <text evidence="1">The sequence shown here is derived from an EMBL/GenBank/DDBJ whole genome shotgun (WGS) entry which is preliminary data.</text>
</comment>
<accession>A0ACA9USZ3</accession>
<gene>
    <name evidence="1" type="ORF">CRV2_00019266</name>
</gene>